<feature type="transmembrane region" description="Helical" evidence="7">
    <location>
        <begin position="465"/>
        <end position="483"/>
    </location>
</feature>
<keyword evidence="4 7" id="KW-1133">Transmembrane helix</keyword>
<name>W9NRT6_FUSOX</name>
<feature type="region of interest" description="Disordered" evidence="6">
    <location>
        <begin position="533"/>
        <end position="552"/>
    </location>
</feature>
<evidence type="ECO:0000313" key="10">
    <source>
        <dbReference type="EMBL" id="EXA32697.1"/>
    </source>
</evidence>
<evidence type="ECO:0000256" key="5">
    <source>
        <dbReference type="ARBA" id="ARBA00023136"/>
    </source>
</evidence>
<dbReference type="OrthoDB" id="8907274at2759"/>
<dbReference type="Pfam" id="PF08445">
    <property type="entry name" value="FR47"/>
    <property type="match status" value="1"/>
</dbReference>
<organism evidence="10">
    <name type="scientific">Fusarium oxysporum f. sp. pisi HDV247</name>
    <dbReference type="NCBI Taxonomy" id="1080344"/>
    <lineage>
        <taxon>Eukaryota</taxon>
        <taxon>Fungi</taxon>
        <taxon>Dikarya</taxon>
        <taxon>Ascomycota</taxon>
        <taxon>Pezizomycotina</taxon>
        <taxon>Sordariomycetes</taxon>
        <taxon>Hypocreomycetidae</taxon>
        <taxon>Hypocreales</taxon>
        <taxon>Nectriaceae</taxon>
        <taxon>Fusarium</taxon>
        <taxon>Fusarium oxysporum species complex</taxon>
    </lineage>
</organism>
<dbReference type="GO" id="GO:0016747">
    <property type="term" value="F:acyltransferase activity, transferring groups other than amino-acyl groups"/>
    <property type="evidence" value="ECO:0007669"/>
    <property type="project" value="InterPro"/>
</dbReference>
<feature type="domain" description="Phosphatidic acid phosphatase type 2/haloperoxidase" evidence="8">
    <location>
        <begin position="283"/>
        <end position="487"/>
    </location>
</feature>
<dbReference type="GO" id="GO:0006644">
    <property type="term" value="P:phospholipid metabolic process"/>
    <property type="evidence" value="ECO:0007669"/>
    <property type="project" value="InterPro"/>
</dbReference>
<dbReference type="GO" id="GO:0046839">
    <property type="term" value="P:phospholipid dephosphorylation"/>
    <property type="evidence" value="ECO:0007669"/>
    <property type="project" value="TreeGrafter"/>
</dbReference>
<evidence type="ECO:0000259" key="9">
    <source>
        <dbReference type="Pfam" id="PF08445"/>
    </source>
</evidence>
<dbReference type="Gene3D" id="1.20.144.10">
    <property type="entry name" value="Phosphatidic acid phosphatase type 2/haloperoxidase"/>
    <property type="match status" value="1"/>
</dbReference>
<evidence type="ECO:0000256" key="4">
    <source>
        <dbReference type="ARBA" id="ARBA00022989"/>
    </source>
</evidence>
<dbReference type="PANTHER" id="PTHR10165">
    <property type="entry name" value="LIPID PHOSPHATE PHOSPHATASE"/>
    <property type="match status" value="1"/>
</dbReference>
<dbReference type="InterPro" id="IPR013653">
    <property type="entry name" value="GCN5-like_dom"/>
</dbReference>
<feature type="domain" description="GCN5-related N-acetyltransferase Rv2170-like" evidence="9">
    <location>
        <begin position="148"/>
        <end position="224"/>
    </location>
</feature>
<dbReference type="PANTHER" id="PTHR10165:SF154">
    <property type="entry name" value="PAP2 DOMAIN PROTEIN (AFU_ORTHOLOGUE AFUA_1G09730)"/>
    <property type="match status" value="1"/>
</dbReference>
<evidence type="ECO:0000259" key="8">
    <source>
        <dbReference type="Pfam" id="PF01569"/>
    </source>
</evidence>
<dbReference type="Proteomes" id="UP000030751">
    <property type="component" value="Unassembled WGS sequence"/>
</dbReference>
<comment type="similarity">
    <text evidence="2">Belongs to the PA-phosphatase related phosphoesterase family.</text>
</comment>
<dbReference type="InterPro" id="IPR043216">
    <property type="entry name" value="PAP-like"/>
</dbReference>
<keyword evidence="5 7" id="KW-0472">Membrane</keyword>
<dbReference type="GO" id="GO:0016020">
    <property type="term" value="C:membrane"/>
    <property type="evidence" value="ECO:0007669"/>
    <property type="project" value="UniProtKB-SubCell"/>
</dbReference>
<dbReference type="GO" id="GO:0008195">
    <property type="term" value="F:phosphatidate phosphatase activity"/>
    <property type="evidence" value="ECO:0007669"/>
    <property type="project" value="TreeGrafter"/>
</dbReference>
<evidence type="ECO:0000256" key="2">
    <source>
        <dbReference type="ARBA" id="ARBA00008816"/>
    </source>
</evidence>
<dbReference type="AlphaFoldDB" id="W9NRT6"/>
<sequence>MWLYSTFEDSHGMMTASPALSPYDDALCKQQIMADLNEAGHQGRVYPIRPLAHPDHILIGSLNNAVRDVALSSGLRFGSAPKYEYDKFIFRIDELPLPRDPELPPGMVWGIDNARDCELVKSRTSMPRSLKLLLTLPSLLIKLEDGTPVAWAFLAVAGSLCSVHCEESFRRRGLAKTVSAKLLRTKTNSFGSDNLAAADVAPDNTNSQGMCKSLNGSVHWAGSWYPFTGDTISIGLAAILSLVIPAVIIAGVVLVFVPGGTVPNNTPSSLIWRRKIWELHVGLLGLALSFVSVFFFVQCMKNLLGKPRPNMLSRCEPDVANAMKYLAAGYANSLADGRIYSADICQQRDSAKLNEGFRAFPSGHSSISAAGLVYLTLFLASKLAVNIPFVPPNMKWRHEAFPSRSGEYEPSASSSTTDNGRDPEIQSQRRQAAGAPLYLLVLVIVPFALAVYINCSRWFDYQHDGFDIIFAFLMGTVAAYYSFRFYHLPIAGGAGWAWRPRTHDRAFWAGVGKLGYVGNTGENHHAAAAVADRTHSHWSSRDQSNSREYQGDDIELHGGGF</sequence>
<evidence type="ECO:0000256" key="7">
    <source>
        <dbReference type="SAM" id="Phobius"/>
    </source>
</evidence>
<accession>W9NRT6</accession>
<dbReference type="InterPro" id="IPR036938">
    <property type="entry name" value="PAP2/HPO_sf"/>
</dbReference>
<feature type="transmembrane region" description="Helical" evidence="7">
    <location>
        <begin position="234"/>
        <end position="257"/>
    </location>
</feature>
<evidence type="ECO:0000256" key="3">
    <source>
        <dbReference type="ARBA" id="ARBA00022692"/>
    </source>
</evidence>
<dbReference type="SUPFAM" id="SSF55729">
    <property type="entry name" value="Acyl-CoA N-acyltransferases (Nat)"/>
    <property type="match status" value="1"/>
</dbReference>
<dbReference type="SUPFAM" id="SSF48317">
    <property type="entry name" value="Acid phosphatase/Vanadium-dependent haloperoxidase"/>
    <property type="match status" value="1"/>
</dbReference>
<dbReference type="CDD" id="cd03390">
    <property type="entry name" value="PAP2_containing_1_like"/>
    <property type="match status" value="1"/>
</dbReference>
<dbReference type="InterPro" id="IPR016181">
    <property type="entry name" value="Acyl_CoA_acyltransferase"/>
</dbReference>
<dbReference type="HOGENOM" id="CLU_485747_0_0_1"/>
<evidence type="ECO:0000256" key="6">
    <source>
        <dbReference type="SAM" id="MobiDB-lite"/>
    </source>
</evidence>
<protein>
    <recommendedName>
        <fullName evidence="11">Phosphatidic acid phosphatase type 2/haloperoxidase domain-containing protein</fullName>
    </recommendedName>
</protein>
<reference evidence="10" key="2">
    <citation type="submission" date="2012-05" db="EMBL/GenBank/DDBJ databases">
        <title>Annotation of the Genome Sequence of Fusarium oxysporum HDV247.</title>
        <authorList>
            <consortium name="The Broad Institute Genomics Platform"/>
            <person name="Ma L.-J."/>
            <person name="Corby-Kistler H."/>
            <person name="Broz K."/>
            <person name="Gale L.R."/>
            <person name="Jonkers W."/>
            <person name="O'Donnell K."/>
            <person name="Ploetz R."/>
            <person name="Steinberg C."/>
            <person name="Schwartz D.C."/>
            <person name="VanEtten H."/>
            <person name="Zhou S."/>
            <person name="Young S.K."/>
            <person name="Zeng Q."/>
            <person name="Gargeya S."/>
            <person name="Fitzgerald M."/>
            <person name="Abouelleil A."/>
            <person name="Alvarado L."/>
            <person name="Chapman S.B."/>
            <person name="Gainer-Dewar J."/>
            <person name="Goldberg J."/>
            <person name="Griggs A."/>
            <person name="Gujja S."/>
            <person name="Hansen M."/>
            <person name="Howarth C."/>
            <person name="Imamovic A."/>
            <person name="Ireland A."/>
            <person name="Larimer J."/>
            <person name="McCowan C."/>
            <person name="Murphy C."/>
            <person name="Pearson M."/>
            <person name="Poon T.W."/>
            <person name="Priest M."/>
            <person name="Roberts A."/>
            <person name="Saif S."/>
            <person name="Shea T."/>
            <person name="Sykes S."/>
            <person name="Wortman J."/>
            <person name="Nusbaum C."/>
            <person name="Birren B."/>
        </authorList>
    </citation>
    <scope>NUCLEOTIDE SEQUENCE</scope>
    <source>
        <strain evidence="10">HDV247</strain>
    </source>
</reference>
<dbReference type="Pfam" id="PF01569">
    <property type="entry name" value="PAP2"/>
    <property type="match status" value="1"/>
</dbReference>
<comment type="subcellular location">
    <subcellularLocation>
        <location evidence="1">Membrane</location>
        <topology evidence="1">Multi-pass membrane protein</topology>
    </subcellularLocation>
</comment>
<keyword evidence="3 7" id="KW-0812">Transmembrane</keyword>
<gene>
    <name evidence="10" type="ORF">FOVG_16030</name>
</gene>
<proteinExistence type="inferred from homology"/>
<feature type="transmembrane region" description="Helical" evidence="7">
    <location>
        <begin position="277"/>
        <end position="297"/>
    </location>
</feature>
<feature type="transmembrane region" description="Helical" evidence="7">
    <location>
        <begin position="435"/>
        <end position="453"/>
    </location>
</feature>
<dbReference type="Gene3D" id="3.40.630.30">
    <property type="match status" value="1"/>
</dbReference>
<dbReference type="InterPro" id="IPR000326">
    <property type="entry name" value="PAP2/HPO"/>
</dbReference>
<feature type="region of interest" description="Disordered" evidence="6">
    <location>
        <begin position="402"/>
        <end position="427"/>
    </location>
</feature>
<dbReference type="EMBL" id="JH650992">
    <property type="protein sequence ID" value="EXA32697.1"/>
    <property type="molecule type" value="Genomic_DNA"/>
</dbReference>
<evidence type="ECO:0000256" key="1">
    <source>
        <dbReference type="ARBA" id="ARBA00004141"/>
    </source>
</evidence>
<evidence type="ECO:0008006" key="11">
    <source>
        <dbReference type="Google" id="ProtNLM"/>
    </source>
</evidence>
<reference evidence="10" key="1">
    <citation type="submission" date="2011-10" db="EMBL/GenBank/DDBJ databases">
        <title>The Genome Sequence of Fusarium oxysporum HDV247.</title>
        <authorList>
            <consortium name="The Broad Institute Genome Sequencing Platform"/>
            <person name="Ma L.-J."/>
            <person name="Gale L.R."/>
            <person name="Schwartz D.C."/>
            <person name="Zhou S."/>
            <person name="Corby-Kistler H."/>
            <person name="Young S.K."/>
            <person name="Zeng Q."/>
            <person name="Gargeya S."/>
            <person name="Fitzgerald M."/>
            <person name="Haas B."/>
            <person name="Abouelleil A."/>
            <person name="Alvarado L."/>
            <person name="Arachchi H.M."/>
            <person name="Berlin A."/>
            <person name="Brown A."/>
            <person name="Chapman S.B."/>
            <person name="Chen Z."/>
            <person name="Dunbar C."/>
            <person name="Freedman E."/>
            <person name="Gearin G."/>
            <person name="Goldberg J."/>
            <person name="Griggs A."/>
            <person name="Gujja S."/>
            <person name="Heiman D."/>
            <person name="Howarth C."/>
            <person name="Larson L."/>
            <person name="Lui A."/>
            <person name="MacDonald P.J.P."/>
            <person name="Montmayeur A."/>
            <person name="Murphy C."/>
            <person name="Neiman D."/>
            <person name="Pearson M."/>
            <person name="Priest M."/>
            <person name="Roberts A."/>
            <person name="Saif S."/>
            <person name="Shea T."/>
            <person name="Shenoy N."/>
            <person name="Sisk P."/>
            <person name="Stolte C."/>
            <person name="Sykes S."/>
            <person name="Wortman J."/>
            <person name="Nusbaum C."/>
            <person name="Birren B."/>
        </authorList>
    </citation>
    <scope>NUCLEOTIDE SEQUENCE [LARGE SCALE GENOMIC DNA]</scope>
    <source>
        <strain evidence="10">HDV247</strain>
    </source>
</reference>